<dbReference type="AlphaFoldDB" id="A0A5M6IYW3"/>
<dbReference type="RefSeq" id="WP_150039633.1">
    <property type="nucleotide sequence ID" value="NZ_OW485601.1"/>
</dbReference>
<comment type="caution">
    <text evidence="3">The sequence shown here is derived from an EMBL/GenBank/DDBJ whole genome shotgun (WGS) entry which is preliminary data.</text>
</comment>
<dbReference type="InterPro" id="IPR050471">
    <property type="entry name" value="AB_hydrolase"/>
</dbReference>
<evidence type="ECO:0000313" key="3">
    <source>
        <dbReference type="EMBL" id="KAA5613522.1"/>
    </source>
</evidence>
<keyword evidence="1" id="KW-0732">Signal</keyword>
<dbReference type="PANTHER" id="PTHR43433:SF5">
    <property type="entry name" value="AB HYDROLASE-1 DOMAIN-CONTAINING PROTEIN"/>
    <property type="match status" value="1"/>
</dbReference>
<evidence type="ECO:0000256" key="1">
    <source>
        <dbReference type="SAM" id="SignalP"/>
    </source>
</evidence>
<dbReference type="PANTHER" id="PTHR43433">
    <property type="entry name" value="HYDROLASE, ALPHA/BETA FOLD FAMILY PROTEIN"/>
    <property type="match status" value="1"/>
</dbReference>
<dbReference type="EMBL" id="VWPK01000006">
    <property type="protein sequence ID" value="KAA5613522.1"/>
    <property type="molecule type" value="Genomic_DNA"/>
</dbReference>
<reference evidence="3 4" key="1">
    <citation type="submission" date="2019-09" db="EMBL/GenBank/DDBJ databases">
        <title>Genome sequence of Rhodovastum atsumiense, a diverse member of the Acetobacteraceae family of non-sulfur purple photosynthetic bacteria.</title>
        <authorList>
            <person name="Meyer T."/>
            <person name="Kyndt J."/>
        </authorList>
    </citation>
    <scope>NUCLEOTIDE SEQUENCE [LARGE SCALE GENOMIC DNA]</scope>
    <source>
        <strain evidence="3 4">DSM 21279</strain>
    </source>
</reference>
<evidence type="ECO:0000259" key="2">
    <source>
        <dbReference type="Pfam" id="PF00561"/>
    </source>
</evidence>
<organism evidence="3 4">
    <name type="scientific">Rhodovastum atsumiense</name>
    <dbReference type="NCBI Taxonomy" id="504468"/>
    <lineage>
        <taxon>Bacteria</taxon>
        <taxon>Pseudomonadati</taxon>
        <taxon>Pseudomonadota</taxon>
        <taxon>Alphaproteobacteria</taxon>
        <taxon>Acetobacterales</taxon>
        <taxon>Acetobacteraceae</taxon>
        <taxon>Rhodovastum</taxon>
    </lineage>
</organism>
<dbReference type="Proteomes" id="UP000325255">
    <property type="component" value="Unassembled WGS sequence"/>
</dbReference>
<dbReference type="SUPFAM" id="SSF53474">
    <property type="entry name" value="alpha/beta-Hydrolases"/>
    <property type="match status" value="1"/>
</dbReference>
<accession>A0A5M6IYW3</accession>
<dbReference type="Pfam" id="PF00561">
    <property type="entry name" value="Abhydrolase_1"/>
    <property type="match status" value="1"/>
</dbReference>
<evidence type="ECO:0000313" key="4">
    <source>
        <dbReference type="Proteomes" id="UP000325255"/>
    </source>
</evidence>
<gene>
    <name evidence="3" type="ORF">F1189_05550</name>
</gene>
<feature type="chain" id="PRO_5024336257" evidence="1">
    <location>
        <begin position="26"/>
        <end position="295"/>
    </location>
</feature>
<proteinExistence type="predicted"/>
<dbReference type="InterPro" id="IPR000073">
    <property type="entry name" value="AB_hydrolase_1"/>
</dbReference>
<dbReference type="GO" id="GO:0016787">
    <property type="term" value="F:hydrolase activity"/>
    <property type="evidence" value="ECO:0007669"/>
    <property type="project" value="UniProtKB-KW"/>
</dbReference>
<protein>
    <submittedName>
        <fullName evidence="3">Alpha/beta hydrolase</fullName>
    </submittedName>
</protein>
<name>A0A5M6IYW3_9PROT</name>
<dbReference type="Gene3D" id="3.40.50.1820">
    <property type="entry name" value="alpha/beta hydrolase"/>
    <property type="match status" value="1"/>
</dbReference>
<dbReference type="InterPro" id="IPR029058">
    <property type="entry name" value="AB_hydrolase_fold"/>
</dbReference>
<sequence length="295" mass="32182">MLGRRTLASAALLAGLPFAAAPALAQPDRRNPWMVLPPMPDLPPARVAGRVPVNDIEMWRAEFGPAEGRPVVVLHGGLASSNYFGKVIPDFVAEGFRVVCLDSRGHGRSTRSAQPYSYELMASDVVAMMDALRLPRADIVGWSDGAIIGLVMAIHQPARLRRVFAFGANTVPSGLVPNFEKTPVFGRFVARSEAEYKALSPTPDQYDSFVRQISHMWETQPNISDAQLQAIRTQITVADGRYDEAIRQSHSRTMAATIPDARLVILPGVSHFAMLQNPPLFARAGLDALTADWDS</sequence>
<keyword evidence="4" id="KW-1185">Reference proteome</keyword>
<keyword evidence="3" id="KW-0378">Hydrolase</keyword>
<feature type="domain" description="AB hydrolase-1" evidence="2">
    <location>
        <begin position="70"/>
        <end position="168"/>
    </location>
</feature>
<feature type="signal peptide" evidence="1">
    <location>
        <begin position="1"/>
        <end position="25"/>
    </location>
</feature>
<dbReference type="OrthoDB" id="9779853at2"/>